<comment type="subunit">
    <text evidence="5">Homodimer.</text>
</comment>
<dbReference type="Pfam" id="PF01243">
    <property type="entry name" value="PNPOx_N"/>
    <property type="match status" value="1"/>
</dbReference>
<evidence type="ECO:0000256" key="4">
    <source>
        <dbReference type="ARBA" id="ARBA00023002"/>
    </source>
</evidence>
<evidence type="ECO:0000313" key="9">
    <source>
        <dbReference type="Proteomes" id="UP001597512"/>
    </source>
</evidence>
<comment type="similarity">
    <text evidence="1 5">Belongs to the pyridoxamine 5'-phosphate oxidase family.</text>
</comment>
<evidence type="ECO:0000259" key="7">
    <source>
        <dbReference type="Pfam" id="PF10590"/>
    </source>
</evidence>
<dbReference type="EMBL" id="JBHUOM010000023">
    <property type="protein sequence ID" value="MFD2936587.1"/>
    <property type="molecule type" value="Genomic_DNA"/>
</dbReference>
<feature type="domain" description="Pyridoxamine 5'-phosphate oxidase N-terminal" evidence="6">
    <location>
        <begin position="35"/>
        <end position="156"/>
    </location>
</feature>
<keyword evidence="3 5" id="KW-0288">FMN</keyword>
<feature type="binding site" evidence="5">
    <location>
        <position position="106"/>
    </location>
    <ligand>
        <name>FMN</name>
        <dbReference type="ChEBI" id="CHEBI:58210"/>
    </ligand>
</feature>
<dbReference type="Gene3D" id="2.30.110.10">
    <property type="entry name" value="Electron Transport, Fmn-binding Protein, Chain A"/>
    <property type="match status" value="1"/>
</dbReference>
<dbReference type="PIRSF" id="PIRSF000190">
    <property type="entry name" value="Pyd_amn-ph_oxd"/>
    <property type="match status" value="1"/>
</dbReference>
<feature type="binding site" evidence="5">
    <location>
        <position position="132"/>
    </location>
    <ligand>
        <name>substrate</name>
    </ligand>
</feature>
<keyword evidence="4 5" id="KW-0560">Oxidoreductase</keyword>
<comment type="pathway">
    <text evidence="5">Cofactor metabolism; pyridoxal 5'-phosphate salvage; pyridoxal 5'-phosphate from pyridoxamine 5'-phosphate: step 1/1.</text>
</comment>
<sequence>MPSAISDLRNEYTLNGLDAVDVLPDPIAQFQLWFDAALKANVPEPNAMHISTVTTEGRPDGRIVLLKDVSNTGFVFYTNYESRKGRELTEHPFATLTFFYSELERQIRIEGHVEKVSADESDEYFNSRPRGSQIGAWVSHQSLVIDSRDVMENRQRELEAQFAGQPVPRPPYWGGFRVVPDAVEFWQGRPSRLHDRIRYRKEAENWLIERLSP</sequence>
<feature type="binding site" evidence="5">
    <location>
        <position position="83"/>
    </location>
    <ligand>
        <name>FMN</name>
        <dbReference type="ChEBI" id="CHEBI:58210"/>
    </ligand>
</feature>
<organism evidence="8 9">
    <name type="scientific">Spirosoma flavum</name>
    <dbReference type="NCBI Taxonomy" id="2048557"/>
    <lineage>
        <taxon>Bacteria</taxon>
        <taxon>Pseudomonadati</taxon>
        <taxon>Bacteroidota</taxon>
        <taxon>Cytophagia</taxon>
        <taxon>Cytophagales</taxon>
        <taxon>Cytophagaceae</taxon>
        <taxon>Spirosoma</taxon>
    </lineage>
</organism>
<dbReference type="InterPro" id="IPR019576">
    <property type="entry name" value="Pyridoxamine_oxidase_dimer_C"/>
</dbReference>
<feature type="binding site" evidence="5">
    <location>
        <position position="67"/>
    </location>
    <ligand>
        <name>substrate</name>
    </ligand>
</feature>
<dbReference type="GO" id="GO:0004733">
    <property type="term" value="F:pyridoxamine phosphate oxidase activity"/>
    <property type="evidence" value="ECO:0007669"/>
    <property type="project" value="UniProtKB-EC"/>
</dbReference>
<dbReference type="InterPro" id="IPR011576">
    <property type="entry name" value="Pyridox_Oxase_N"/>
</dbReference>
<evidence type="ECO:0000256" key="3">
    <source>
        <dbReference type="ARBA" id="ARBA00022643"/>
    </source>
</evidence>
<comment type="cofactor">
    <cofactor evidence="5">
        <name>FMN</name>
        <dbReference type="ChEBI" id="CHEBI:58210"/>
    </cofactor>
    <text evidence="5">Binds 1 FMN per subunit.</text>
</comment>
<dbReference type="NCBIfam" id="NF004231">
    <property type="entry name" value="PRK05679.1"/>
    <property type="match status" value="1"/>
</dbReference>
<feature type="binding site" evidence="5">
    <location>
        <begin position="62"/>
        <end position="67"/>
    </location>
    <ligand>
        <name>FMN</name>
        <dbReference type="ChEBI" id="CHEBI:58210"/>
    </ligand>
</feature>
<keyword evidence="2 5" id="KW-0285">Flavoprotein</keyword>
<feature type="binding site" evidence="5">
    <location>
        <begin position="141"/>
        <end position="142"/>
    </location>
    <ligand>
        <name>FMN</name>
        <dbReference type="ChEBI" id="CHEBI:58210"/>
    </ligand>
</feature>
<evidence type="ECO:0000256" key="2">
    <source>
        <dbReference type="ARBA" id="ARBA00022630"/>
    </source>
</evidence>
<feature type="domain" description="Pyridoxine 5'-phosphate oxidase dimerisation C-terminal" evidence="7">
    <location>
        <begin position="173"/>
        <end position="213"/>
    </location>
</feature>
<evidence type="ECO:0000259" key="6">
    <source>
        <dbReference type="Pfam" id="PF01243"/>
    </source>
</evidence>
<keyword evidence="5" id="KW-0664">Pyridoxine biosynthesis</keyword>
<comment type="pathway">
    <text evidence="5">Cofactor metabolism; pyridoxal 5'-phosphate salvage; pyridoxal 5'-phosphate from pyridoxine 5'-phosphate: step 1/1.</text>
</comment>
<keyword evidence="9" id="KW-1185">Reference proteome</keyword>
<feature type="binding site" evidence="5">
    <location>
        <position position="84"/>
    </location>
    <ligand>
        <name>FMN</name>
        <dbReference type="ChEBI" id="CHEBI:58210"/>
    </ligand>
</feature>
<accession>A0ABW6AMT1</accession>
<dbReference type="RefSeq" id="WP_381505511.1">
    <property type="nucleotide sequence ID" value="NZ_JBHUOM010000023.1"/>
</dbReference>
<evidence type="ECO:0000313" key="8">
    <source>
        <dbReference type="EMBL" id="MFD2936587.1"/>
    </source>
</evidence>
<dbReference type="EC" id="1.4.3.5" evidence="5"/>
<name>A0ABW6AMT1_9BACT</name>
<dbReference type="HAMAP" id="MF_01629">
    <property type="entry name" value="PdxH"/>
    <property type="match status" value="1"/>
</dbReference>
<protein>
    <recommendedName>
        <fullName evidence="5">Pyridoxine/pyridoxamine 5'-phosphate oxidase</fullName>
        <ecNumber evidence="5">1.4.3.5</ecNumber>
    </recommendedName>
    <alternativeName>
        <fullName evidence="5">PNP/PMP oxidase</fullName>
        <shortName evidence="5">PNPOx</shortName>
    </alternativeName>
    <alternativeName>
        <fullName evidence="5">Pyridoxal 5'-phosphate synthase</fullName>
    </alternativeName>
</protein>
<dbReference type="InterPro" id="IPR019740">
    <property type="entry name" value="Pyridox_Oxase_CS"/>
</dbReference>
<dbReference type="SUPFAM" id="SSF50475">
    <property type="entry name" value="FMN-binding split barrel"/>
    <property type="match status" value="1"/>
</dbReference>
<feature type="binding site" evidence="5">
    <location>
        <begin position="77"/>
        <end position="78"/>
    </location>
    <ligand>
        <name>FMN</name>
        <dbReference type="ChEBI" id="CHEBI:58210"/>
    </ligand>
</feature>
<dbReference type="PROSITE" id="PS01064">
    <property type="entry name" value="PYRIDOX_OXIDASE"/>
    <property type="match status" value="1"/>
</dbReference>
<dbReference type="PANTHER" id="PTHR10851:SF0">
    <property type="entry name" value="PYRIDOXINE-5'-PHOSPHATE OXIDASE"/>
    <property type="match status" value="1"/>
</dbReference>
<gene>
    <name evidence="5 8" type="primary">pdxH</name>
    <name evidence="8" type="ORF">ACFS25_22590</name>
</gene>
<feature type="binding site" evidence="5">
    <location>
        <position position="196"/>
    </location>
    <ligand>
        <name>FMN</name>
        <dbReference type="ChEBI" id="CHEBI:58210"/>
    </ligand>
</feature>
<dbReference type="InterPro" id="IPR000659">
    <property type="entry name" value="Pyridox_Oxase"/>
</dbReference>
<feature type="binding site" evidence="5">
    <location>
        <position position="128"/>
    </location>
    <ligand>
        <name>substrate</name>
    </ligand>
</feature>
<dbReference type="NCBIfam" id="TIGR00558">
    <property type="entry name" value="pdxH"/>
    <property type="match status" value="1"/>
</dbReference>
<comment type="function">
    <text evidence="5">Catalyzes the oxidation of either pyridoxine 5'-phosphate (PNP) or pyridoxamine 5'-phosphate (PMP) into pyridoxal 5'-phosphate (PLP).</text>
</comment>
<feature type="binding site" evidence="5">
    <location>
        <begin position="192"/>
        <end position="194"/>
    </location>
    <ligand>
        <name>substrate</name>
    </ligand>
</feature>
<comment type="caution">
    <text evidence="8">The sequence shown here is derived from an EMBL/GenBank/DDBJ whole genome shotgun (WGS) entry which is preliminary data.</text>
</comment>
<dbReference type="Proteomes" id="UP001597512">
    <property type="component" value="Unassembled WGS sequence"/>
</dbReference>
<dbReference type="PANTHER" id="PTHR10851">
    <property type="entry name" value="PYRIDOXINE-5-PHOSPHATE OXIDASE"/>
    <property type="match status" value="1"/>
</dbReference>
<reference evidence="9" key="1">
    <citation type="journal article" date="2019" name="Int. J. Syst. Evol. Microbiol.">
        <title>The Global Catalogue of Microorganisms (GCM) 10K type strain sequencing project: providing services to taxonomists for standard genome sequencing and annotation.</title>
        <authorList>
            <consortium name="The Broad Institute Genomics Platform"/>
            <consortium name="The Broad Institute Genome Sequencing Center for Infectious Disease"/>
            <person name="Wu L."/>
            <person name="Ma J."/>
        </authorList>
    </citation>
    <scope>NUCLEOTIDE SEQUENCE [LARGE SCALE GENOMIC DNA]</scope>
    <source>
        <strain evidence="9">KCTC 52490</strain>
    </source>
</reference>
<comment type="catalytic activity">
    <reaction evidence="5">
        <text>pyridoxamine 5'-phosphate + O2 + H2O = pyridoxal 5'-phosphate + H2O2 + NH4(+)</text>
        <dbReference type="Rhea" id="RHEA:15817"/>
        <dbReference type="ChEBI" id="CHEBI:15377"/>
        <dbReference type="ChEBI" id="CHEBI:15379"/>
        <dbReference type="ChEBI" id="CHEBI:16240"/>
        <dbReference type="ChEBI" id="CHEBI:28938"/>
        <dbReference type="ChEBI" id="CHEBI:58451"/>
        <dbReference type="ChEBI" id="CHEBI:597326"/>
        <dbReference type="EC" id="1.4.3.5"/>
    </reaction>
</comment>
<proteinExistence type="inferred from homology"/>
<feature type="binding site" evidence="5">
    <location>
        <position position="124"/>
    </location>
    <ligand>
        <name>substrate</name>
    </ligand>
</feature>
<feature type="binding site" evidence="5">
    <location>
        <position position="186"/>
    </location>
    <ligand>
        <name>FMN</name>
        <dbReference type="ChEBI" id="CHEBI:58210"/>
    </ligand>
</feature>
<comment type="catalytic activity">
    <reaction evidence="5">
        <text>pyridoxine 5'-phosphate + O2 = pyridoxal 5'-phosphate + H2O2</text>
        <dbReference type="Rhea" id="RHEA:15149"/>
        <dbReference type="ChEBI" id="CHEBI:15379"/>
        <dbReference type="ChEBI" id="CHEBI:16240"/>
        <dbReference type="ChEBI" id="CHEBI:58589"/>
        <dbReference type="ChEBI" id="CHEBI:597326"/>
        <dbReference type="EC" id="1.4.3.5"/>
    </reaction>
</comment>
<dbReference type="Pfam" id="PF10590">
    <property type="entry name" value="PNP_phzG_C"/>
    <property type="match status" value="1"/>
</dbReference>
<evidence type="ECO:0000256" key="5">
    <source>
        <dbReference type="HAMAP-Rule" id="MF_01629"/>
    </source>
</evidence>
<evidence type="ECO:0000256" key="1">
    <source>
        <dbReference type="ARBA" id="ARBA00007301"/>
    </source>
</evidence>
<dbReference type="InterPro" id="IPR012349">
    <property type="entry name" value="Split_barrel_FMN-bd"/>
</dbReference>